<dbReference type="RefSeq" id="WP_144995951.1">
    <property type="nucleotide sequence ID" value="NZ_CP036281.1"/>
</dbReference>
<dbReference type="AlphaFoldDB" id="A0A518CN91"/>
<protein>
    <recommendedName>
        <fullName evidence="3">Phage-related minor tail protein</fullName>
    </recommendedName>
</protein>
<name>A0A518CN91_9PLAN</name>
<evidence type="ECO:0000313" key="1">
    <source>
        <dbReference type="EMBL" id="QDU80701.1"/>
    </source>
</evidence>
<proteinExistence type="predicted"/>
<dbReference type="OrthoDB" id="292050at2"/>
<sequence>MATIGDIVVNLGVDRRGFTSGMDQASSKLKSFGGMAKSGLGMAAKGIGIGMAAAGAATAAAAAVIIPNVSKAMDSIDELAKTSDKLGIGIENLAGLRHAAELTGTATSTLDNGIRKMVNNVSEAAGGIGSAKTALEELGLSAESLSKLSPDEQFLAISGAMQGVENSGERLRMTLDVFGRSGADLVNILNGGPDAIKAMMAEVDELGMSVSRMDAAKVEAANDAWTRMSGVIDGLWNKLAVELAPSLEALITSFVLWGTEGSNASDLITAGVRALAVGIGVTVDIINGLTGVWQMAQAGASKALAWILSGVNKLAEGISYLGGLIGMDFDTSFLKDMADEMHKLADADVAAANDKFLGALSGEFTKSITSKFDEVNQKANETAKLIADTAANNINAVDSEAIDLALQRTQELEKAAQSVFDSTRTPMEKFEKEAAKLQELFAAGLIDENTLGRALTDAKESVFSTIDVGEVKATADLTQNTAVQKGSQEAFKRLMEATIGPKQDTEQAKALKVQERQESLLAQINAAIQKSGGTGGLTLTAANF</sequence>
<organism evidence="1 2">
    <name type="scientific">Polystyrenella longa</name>
    <dbReference type="NCBI Taxonomy" id="2528007"/>
    <lineage>
        <taxon>Bacteria</taxon>
        <taxon>Pseudomonadati</taxon>
        <taxon>Planctomycetota</taxon>
        <taxon>Planctomycetia</taxon>
        <taxon>Planctomycetales</taxon>
        <taxon>Planctomycetaceae</taxon>
        <taxon>Polystyrenella</taxon>
    </lineage>
</organism>
<dbReference type="Proteomes" id="UP000317178">
    <property type="component" value="Chromosome"/>
</dbReference>
<reference evidence="1 2" key="1">
    <citation type="submission" date="2019-02" db="EMBL/GenBank/DDBJ databases">
        <title>Deep-cultivation of Planctomycetes and their phenomic and genomic characterization uncovers novel biology.</title>
        <authorList>
            <person name="Wiegand S."/>
            <person name="Jogler M."/>
            <person name="Boedeker C."/>
            <person name="Pinto D."/>
            <person name="Vollmers J."/>
            <person name="Rivas-Marin E."/>
            <person name="Kohn T."/>
            <person name="Peeters S.H."/>
            <person name="Heuer A."/>
            <person name="Rast P."/>
            <person name="Oberbeckmann S."/>
            <person name="Bunk B."/>
            <person name="Jeske O."/>
            <person name="Meyerdierks A."/>
            <person name="Storesund J.E."/>
            <person name="Kallscheuer N."/>
            <person name="Luecker S."/>
            <person name="Lage O.M."/>
            <person name="Pohl T."/>
            <person name="Merkel B.J."/>
            <person name="Hornburger P."/>
            <person name="Mueller R.-W."/>
            <person name="Bruemmer F."/>
            <person name="Labrenz M."/>
            <person name="Spormann A.M."/>
            <person name="Op den Camp H."/>
            <person name="Overmann J."/>
            <person name="Amann R."/>
            <person name="Jetten M.S.M."/>
            <person name="Mascher T."/>
            <person name="Medema M.H."/>
            <person name="Devos D.P."/>
            <person name="Kaster A.-K."/>
            <person name="Ovreas L."/>
            <person name="Rohde M."/>
            <person name="Galperin M.Y."/>
            <person name="Jogler C."/>
        </authorList>
    </citation>
    <scope>NUCLEOTIDE SEQUENCE [LARGE SCALE GENOMIC DNA]</scope>
    <source>
        <strain evidence="1 2">Pla110</strain>
    </source>
</reference>
<dbReference type="KEGG" id="plon:Pla110_24330"/>
<gene>
    <name evidence="1" type="ORF">Pla110_24330</name>
</gene>
<keyword evidence="2" id="KW-1185">Reference proteome</keyword>
<evidence type="ECO:0000313" key="2">
    <source>
        <dbReference type="Proteomes" id="UP000317178"/>
    </source>
</evidence>
<evidence type="ECO:0008006" key="3">
    <source>
        <dbReference type="Google" id="ProtNLM"/>
    </source>
</evidence>
<accession>A0A518CN91</accession>
<dbReference type="EMBL" id="CP036281">
    <property type="protein sequence ID" value="QDU80701.1"/>
    <property type="molecule type" value="Genomic_DNA"/>
</dbReference>